<evidence type="ECO:0000256" key="2">
    <source>
        <dbReference type="ARBA" id="ARBA00010671"/>
    </source>
</evidence>
<dbReference type="Gene3D" id="3.90.100.10">
    <property type="entry name" value="Orn/Lys/Arg decarboxylase, C-terminal domain"/>
    <property type="match status" value="1"/>
</dbReference>
<dbReference type="SUPFAM" id="SSF53383">
    <property type="entry name" value="PLP-dependent transferases"/>
    <property type="match status" value="1"/>
</dbReference>
<dbReference type="AlphaFoldDB" id="A0A653EQ37"/>
<evidence type="ECO:0000256" key="4">
    <source>
        <dbReference type="ARBA" id="ARBA00022898"/>
    </source>
</evidence>
<comment type="cofactor">
    <cofactor evidence="1">
        <name>pyridoxal 5'-phosphate</name>
        <dbReference type="ChEBI" id="CHEBI:597326"/>
    </cofactor>
</comment>
<proteinExistence type="inferred from homology"/>
<evidence type="ECO:0000259" key="7">
    <source>
        <dbReference type="Pfam" id="PF03711"/>
    </source>
</evidence>
<feature type="domain" description="Orn/Lys/Arg decarboxylase C-terminal" evidence="7">
    <location>
        <begin position="463"/>
        <end position="515"/>
    </location>
</feature>
<dbReference type="EMBL" id="LR589094">
    <property type="protein sequence ID" value="VTO99616.1"/>
    <property type="molecule type" value="Genomic_DNA"/>
</dbReference>
<keyword evidence="3" id="KW-0210">Decarboxylase</keyword>
<name>A0A653EQ37_9MYCO</name>
<dbReference type="Gene3D" id="3.40.640.10">
    <property type="entry name" value="Type I PLP-dependent aspartate aminotransferase-like (Major domain)"/>
    <property type="match status" value="1"/>
</dbReference>
<dbReference type="InterPro" id="IPR052357">
    <property type="entry name" value="Orn_Lys_Arg_decarboxylase-I"/>
</dbReference>
<dbReference type="Pfam" id="PF01276">
    <property type="entry name" value="OKR_DC_1"/>
    <property type="match status" value="1"/>
</dbReference>
<sequence length="529" mass="57253">MRSVWSMAPSGACGLVDHTGVDTRDTVRQTPDCGPWSAGTRFIMDQSQAPLLDALLDYHRNNRYGFSPPGHRQGAGADDRVLAILGKDPFRNDVLATGGLDDRLSRGRYLARAEELMADAVRANTAFFSTCGSSLSVKAAMLAVAGGDRGGLLVARDSHKSIVAGLIFSGVLPLWITPRWDSQRHFSHPPTPEQVRAAWDQHPDAAGALIVSPSPYGTCADIAAIADVCHERNKPLIVDEAWGAHLPFHEDLPTWAMDAGADVCVVSVHKMGAGFEQGSVFHLQGNLVDPMRLSSCADLLMTTSPNVMVYAALDGWRRQMVEQGHDLLTAELELAGYLRSCLAELADVMVLEEELLGKEASCDLDTTQVLMDISATGTSGYQAADWLRENCQIDLGLSDHRRILATMSFADDKRTADRLVDAMTRWRVAAREFERPPSIQLPSPAQLQLETVQLPRDAFFAPSELVPAADAVGRIAAEQITPYPPGIPAVVPGERLNDGVIDYLRSGVEAGMTLPDPADPTAQQFRVVA</sequence>
<evidence type="ECO:0000256" key="1">
    <source>
        <dbReference type="ARBA" id="ARBA00001933"/>
    </source>
</evidence>
<dbReference type="PANTHER" id="PTHR43277">
    <property type="entry name" value="ARGININE DECARBOXYLASE"/>
    <property type="match status" value="1"/>
</dbReference>
<reference evidence="8" key="1">
    <citation type="submission" date="2019-05" db="EMBL/GenBank/DDBJ databases">
        <authorList>
            <person name="Naeem R."/>
            <person name="Antony C."/>
            <person name="Guan Q."/>
        </authorList>
    </citation>
    <scope>NUCLEOTIDE SEQUENCE</scope>
    <source>
        <strain evidence="8">2</strain>
    </source>
</reference>
<gene>
    <name evidence="8" type="primary">speA_2</name>
    <name evidence="8" type="ORF">BIN_B_03088</name>
</gene>
<keyword evidence="5" id="KW-0456">Lyase</keyword>
<dbReference type="InterPro" id="IPR015421">
    <property type="entry name" value="PyrdxlP-dep_Trfase_major"/>
</dbReference>
<keyword evidence="4" id="KW-0663">Pyridoxal phosphate</keyword>
<organism evidence="8">
    <name type="scientific">Mycobacterium riyadhense</name>
    <dbReference type="NCBI Taxonomy" id="486698"/>
    <lineage>
        <taxon>Bacteria</taxon>
        <taxon>Bacillati</taxon>
        <taxon>Actinomycetota</taxon>
        <taxon>Actinomycetes</taxon>
        <taxon>Mycobacteriales</taxon>
        <taxon>Mycobacteriaceae</taxon>
        <taxon>Mycobacterium</taxon>
    </lineage>
</organism>
<dbReference type="Pfam" id="PF03711">
    <property type="entry name" value="OKR_DC_1_C"/>
    <property type="match status" value="1"/>
</dbReference>
<dbReference type="InterPro" id="IPR036633">
    <property type="entry name" value="Prn/Lys/Arg_de-COase_C_sf"/>
</dbReference>
<evidence type="ECO:0000259" key="6">
    <source>
        <dbReference type="Pfam" id="PF01276"/>
    </source>
</evidence>
<feature type="domain" description="Orn/Lys/Arg decarboxylases family 1 pyridoxal-P attachment site" evidence="6">
    <location>
        <begin position="50"/>
        <end position="348"/>
    </location>
</feature>
<protein>
    <submittedName>
        <fullName evidence="8">Arginine decarboxylase</fullName>
    </submittedName>
</protein>
<accession>A0A653EQ37</accession>
<dbReference type="InterPro" id="IPR015424">
    <property type="entry name" value="PyrdxlP-dep_Trfase"/>
</dbReference>
<dbReference type="InterPro" id="IPR000310">
    <property type="entry name" value="Orn/Lys/Arg_deCO2ase_major_dom"/>
</dbReference>
<evidence type="ECO:0000256" key="3">
    <source>
        <dbReference type="ARBA" id="ARBA00022793"/>
    </source>
</evidence>
<evidence type="ECO:0000256" key="5">
    <source>
        <dbReference type="ARBA" id="ARBA00023239"/>
    </source>
</evidence>
<evidence type="ECO:0000313" key="8">
    <source>
        <dbReference type="EMBL" id="VTO99616.1"/>
    </source>
</evidence>
<dbReference type="SUPFAM" id="SSF55904">
    <property type="entry name" value="Ornithine decarboxylase C-terminal domain"/>
    <property type="match status" value="1"/>
</dbReference>
<comment type="similarity">
    <text evidence="2">Belongs to the Orn/Lys/Arg decarboxylase class-I family.</text>
</comment>
<dbReference type="InterPro" id="IPR008286">
    <property type="entry name" value="Prn/Lys/Arg_de-COase_C"/>
</dbReference>
<dbReference type="PANTHER" id="PTHR43277:SF4">
    <property type="entry name" value="ARGININE DECARBOXYLASE"/>
    <property type="match status" value="1"/>
</dbReference>
<dbReference type="GO" id="GO:0016831">
    <property type="term" value="F:carboxy-lyase activity"/>
    <property type="evidence" value="ECO:0007669"/>
    <property type="project" value="UniProtKB-KW"/>
</dbReference>